<keyword evidence="3 6" id="KW-0812">Transmembrane</keyword>
<feature type="transmembrane region" description="Helical" evidence="6">
    <location>
        <begin position="160"/>
        <end position="182"/>
    </location>
</feature>
<feature type="transmembrane region" description="Helical" evidence="6">
    <location>
        <begin position="194"/>
        <end position="212"/>
    </location>
</feature>
<gene>
    <name evidence="8" type="ORF">NRIC_21000</name>
</gene>
<evidence type="ECO:0000256" key="4">
    <source>
        <dbReference type="ARBA" id="ARBA00022989"/>
    </source>
</evidence>
<dbReference type="GO" id="GO:0016020">
    <property type="term" value="C:membrane"/>
    <property type="evidence" value="ECO:0007669"/>
    <property type="project" value="UniProtKB-SubCell"/>
</dbReference>
<dbReference type="SUPFAM" id="SSF161111">
    <property type="entry name" value="Cation efflux protein transmembrane domain-like"/>
    <property type="match status" value="1"/>
</dbReference>
<dbReference type="InterPro" id="IPR058533">
    <property type="entry name" value="Cation_efflux_TM"/>
</dbReference>
<protein>
    <submittedName>
        <fullName evidence="8">Cation transporter</fullName>
    </submittedName>
</protein>
<dbReference type="PANTHER" id="PTHR13414:SF9">
    <property type="entry name" value="PROTON-COUPLED ZINC ANTIPORTER SLC30A9, MITOCHONDRIAL"/>
    <property type="match status" value="1"/>
</dbReference>
<keyword evidence="9" id="KW-1185">Reference proteome</keyword>
<proteinExistence type="predicted"/>
<dbReference type="Gene3D" id="1.20.1510.10">
    <property type="entry name" value="Cation efflux protein transmembrane domain"/>
    <property type="match status" value="1"/>
</dbReference>
<dbReference type="InterPro" id="IPR002524">
    <property type="entry name" value="Cation_efflux"/>
</dbReference>
<evidence type="ECO:0000259" key="7">
    <source>
        <dbReference type="Pfam" id="PF01545"/>
    </source>
</evidence>
<evidence type="ECO:0000256" key="6">
    <source>
        <dbReference type="SAM" id="Phobius"/>
    </source>
</evidence>
<sequence length="310" mass="34409">MEKKSGSTAVLAALAANLLVAVSKFVGYALSGSAAMLNESIHSVVDCSNQVLLIFGEKRAGRGQSELHQFGEGRAKYFFSTIVAMMLFFGGGALGIMEALEKLFHPNHEVDNPWIVLIILIFGILIEGSSLRVAIKEIRELNTEKLPIRRFLRESRHSEILIIFTEDFCAVIGLVLAIIGTLLTTFTGNPMFDALSGLLIGMMLLLASIFLAREFYSLLIGESVAASDLRLIKQAFDRQEVKKLIDVKTVHLSPVEILVAAKIDIQDPFEAISYQVINRIEQDIRQSLTGKKAYIYIETDEFDPNYHREG</sequence>
<evidence type="ECO:0000313" key="8">
    <source>
        <dbReference type="EMBL" id="GCF94209.1"/>
    </source>
</evidence>
<organism evidence="8 9">
    <name type="scientific">Enterococcus florum</name>
    <dbReference type="NCBI Taxonomy" id="2480627"/>
    <lineage>
        <taxon>Bacteria</taxon>
        <taxon>Bacillati</taxon>
        <taxon>Bacillota</taxon>
        <taxon>Bacilli</taxon>
        <taxon>Lactobacillales</taxon>
        <taxon>Enterococcaceae</taxon>
        <taxon>Enterococcus</taxon>
    </lineage>
</organism>
<accession>A0A4V0WPK8</accession>
<dbReference type="InterPro" id="IPR040177">
    <property type="entry name" value="SLC30A9"/>
</dbReference>
<dbReference type="EMBL" id="BJCC01000015">
    <property type="protein sequence ID" value="GCF94209.1"/>
    <property type="molecule type" value="Genomic_DNA"/>
</dbReference>
<evidence type="ECO:0000256" key="5">
    <source>
        <dbReference type="ARBA" id="ARBA00023136"/>
    </source>
</evidence>
<feature type="domain" description="Cation efflux protein transmembrane" evidence="7">
    <location>
        <begin position="10"/>
        <end position="219"/>
    </location>
</feature>
<dbReference type="AlphaFoldDB" id="A0A4V0WPK8"/>
<dbReference type="Pfam" id="PF01545">
    <property type="entry name" value="Cation_efflux"/>
    <property type="match status" value="1"/>
</dbReference>
<dbReference type="NCBIfam" id="TIGR01297">
    <property type="entry name" value="CDF"/>
    <property type="match status" value="1"/>
</dbReference>
<dbReference type="Proteomes" id="UP000290567">
    <property type="component" value="Unassembled WGS sequence"/>
</dbReference>
<evidence type="ECO:0000256" key="1">
    <source>
        <dbReference type="ARBA" id="ARBA00004141"/>
    </source>
</evidence>
<reference evidence="9" key="1">
    <citation type="submission" date="2019-02" db="EMBL/GenBank/DDBJ databases">
        <title>Draft genome sequence of Enterococcus sp. Gos25-1.</title>
        <authorList>
            <person name="Tanaka N."/>
            <person name="Shiwa Y."/>
            <person name="Fujita N."/>
        </authorList>
    </citation>
    <scope>NUCLEOTIDE SEQUENCE [LARGE SCALE GENOMIC DNA]</scope>
    <source>
        <strain evidence="9">Gos25-1</strain>
    </source>
</reference>
<dbReference type="PANTHER" id="PTHR13414">
    <property type="entry name" value="HUEL-CATION TRANSPORTER"/>
    <property type="match status" value="1"/>
</dbReference>
<dbReference type="GO" id="GO:0008324">
    <property type="term" value="F:monoatomic cation transmembrane transporter activity"/>
    <property type="evidence" value="ECO:0007669"/>
    <property type="project" value="InterPro"/>
</dbReference>
<feature type="transmembrane region" description="Helical" evidence="6">
    <location>
        <begin position="77"/>
        <end position="94"/>
    </location>
</feature>
<keyword evidence="4 6" id="KW-1133">Transmembrane helix</keyword>
<dbReference type="InterPro" id="IPR027469">
    <property type="entry name" value="Cation_efflux_TMD_sf"/>
</dbReference>
<feature type="transmembrane region" description="Helical" evidence="6">
    <location>
        <begin position="114"/>
        <end position="135"/>
    </location>
</feature>
<comment type="subcellular location">
    <subcellularLocation>
        <location evidence="1">Membrane</location>
        <topology evidence="1">Multi-pass membrane protein</topology>
    </subcellularLocation>
</comment>
<evidence type="ECO:0000256" key="3">
    <source>
        <dbReference type="ARBA" id="ARBA00022692"/>
    </source>
</evidence>
<evidence type="ECO:0000313" key="9">
    <source>
        <dbReference type="Proteomes" id="UP000290567"/>
    </source>
</evidence>
<dbReference type="RefSeq" id="WP_146622645.1">
    <property type="nucleotide sequence ID" value="NZ_BJCC01000015.1"/>
</dbReference>
<comment type="caution">
    <text evidence="8">The sequence shown here is derived from an EMBL/GenBank/DDBJ whole genome shotgun (WGS) entry which is preliminary data.</text>
</comment>
<evidence type="ECO:0000256" key="2">
    <source>
        <dbReference type="ARBA" id="ARBA00022448"/>
    </source>
</evidence>
<dbReference type="OrthoDB" id="9806522at2"/>
<dbReference type="GO" id="GO:0006829">
    <property type="term" value="P:zinc ion transport"/>
    <property type="evidence" value="ECO:0007669"/>
    <property type="project" value="InterPro"/>
</dbReference>
<name>A0A4V0WPK8_9ENTE</name>
<keyword evidence="5 6" id="KW-0472">Membrane</keyword>
<keyword evidence="2" id="KW-0813">Transport</keyword>